<comment type="caution">
    <text evidence="1">The sequence shown here is derived from an EMBL/GenBank/DDBJ whole genome shotgun (WGS) entry which is preliminary data.</text>
</comment>
<keyword evidence="2" id="KW-1185">Reference proteome</keyword>
<protein>
    <submittedName>
        <fullName evidence="1">Uncharacterized protein</fullName>
    </submittedName>
</protein>
<dbReference type="EMBL" id="JAGFBR010000002">
    <property type="protein sequence ID" value="KAH0469995.1"/>
    <property type="molecule type" value="Genomic_DNA"/>
</dbReference>
<name>A0AAV7H772_DENCH</name>
<evidence type="ECO:0000313" key="1">
    <source>
        <dbReference type="EMBL" id="KAH0469995.1"/>
    </source>
</evidence>
<accession>A0AAV7H772</accession>
<dbReference type="AlphaFoldDB" id="A0AAV7H772"/>
<proteinExistence type="predicted"/>
<gene>
    <name evidence="1" type="ORF">IEQ34_001553</name>
</gene>
<reference evidence="1 2" key="1">
    <citation type="journal article" date="2021" name="Hortic Res">
        <title>Chromosome-scale assembly of the Dendrobium chrysotoxum genome enhances the understanding of orchid evolution.</title>
        <authorList>
            <person name="Zhang Y."/>
            <person name="Zhang G.Q."/>
            <person name="Zhang D."/>
            <person name="Liu X.D."/>
            <person name="Xu X.Y."/>
            <person name="Sun W.H."/>
            <person name="Yu X."/>
            <person name="Zhu X."/>
            <person name="Wang Z.W."/>
            <person name="Zhao X."/>
            <person name="Zhong W.Y."/>
            <person name="Chen H."/>
            <person name="Yin W.L."/>
            <person name="Huang T."/>
            <person name="Niu S.C."/>
            <person name="Liu Z.J."/>
        </authorList>
    </citation>
    <scope>NUCLEOTIDE SEQUENCE [LARGE SCALE GENOMIC DNA]</scope>
    <source>
        <strain evidence="1">Lindl</strain>
    </source>
</reference>
<dbReference type="Proteomes" id="UP000775213">
    <property type="component" value="Unassembled WGS sequence"/>
</dbReference>
<sequence length="74" mass="8271">MEANASVLGFVMLISDQGLGSEKFHKLVRLCLVQPNLSIKACVWPSKLVSISALNEYFLDALNDQLSCIWYHSN</sequence>
<evidence type="ECO:0000313" key="2">
    <source>
        <dbReference type="Proteomes" id="UP000775213"/>
    </source>
</evidence>
<organism evidence="1 2">
    <name type="scientific">Dendrobium chrysotoxum</name>
    <name type="common">Orchid</name>
    <dbReference type="NCBI Taxonomy" id="161865"/>
    <lineage>
        <taxon>Eukaryota</taxon>
        <taxon>Viridiplantae</taxon>
        <taxon>Streptophyta</taxon>
        <taxon>Embryophyta</taxon>
        <taxon>Tracheophyta</taxon>
        <taxon>Spermatophyta</taxon>
        <taxon>Magnoliopsida</taxon>
        <taxon>Liliopsida</taxon>
        <taxon>Asparagales</taxon>
        <taxon>Orchidaceae</taxon>
        <taxon>Epidendroideae</taxon>
        <taxon>Malaxideae</taxon>
        <taxon>Dendrobiinae</taxon>
        <taxon>Dendrobium</taxon>
    </lineage>
</organism>